<sequence length="230" mass="25952">MRYYLSQENFYTQKAKEEGYPARSVYKLQEIDRKFGIFQEGNAVLDLGGAPGSWLLYISKKVGPNGRVIGVDTEELKIELPANAIFIKKSVFDKDFLDTLIRCCHPEASSNEPKDLARDSSVAWSDLRMTQQYSIFQVVVSDLAPGTTGLHEKDVADCLELTQRAFEIAGQTLEAGGNFVCKLFEGPGVDDFIKQVKEKFKVVKRYHPQAIRKGSREFYLVAKDFIHSVP</sequence>
<evidence type="ECO:0000256" key="12">
    <source>
        <dbReference type="PIRSR" id="PIRSR005461-1"/>
    </source>
</evidence>
<evidence type="ECO:0000256" key="6">
    <source>
        <dbReference type="ARBA" id="ARBA00038861"/>
    </source>
</evidence>
<reference evidence="15" key="1">
    <citation type="submission" date="2017-09" db="EMBL/GenBank/DDBJ databases">
        <title>Depth-based differentiation of microbial function through sediment-hosted aquifers and enrichment of novel symbionts in the deep terrestrial subsurface.</title>
        <authorList>
            <person name="Probst A.J."/>
            <person name="Ladd B."/>
            <person name="Jarett J.K."/>
            <person name="Geller-Mcgrath D.E."/>
            <person name="Sieber C.M.K."/>
            <person name="Emerson J.B."/>
            <person name="Anantharaman K."/>
            <person name="Thomas B.C."/>
            <person name="Malmstrom R."/>
            <person name="Stieglmeier M."/>
            <person name="Klingl A."/>
            <person name="Woyke T."/>
            <person name="Ryan C.M."/>
            <person name="Banfield J.F."/>
        </authorList>
    </citation>
    <scope>NUCLEOTIDE SEQUENCE [LARGE SCALE GENOMIC DNA]</scope>
</reference>
<evidence type="ECO:0000313" key="14">
    <source>
        <dbReference type="EMBL" id="PIR91664.1"/>
    </source>
</evidence>
<dbReference type="Gene3D" id="3.40.50.150">
    <property type="entry name" value="Vaccinia Virus protein VP39"/>
    <property type="match status" value="1"/>
</dbReference>
<evidence type="ECO:0000256" key="10">
    <source>
        <dbReference type="ARBA" id="ARBA00048970"/>
    </source>
</evidence>
<name>A0A2H0UXU5_9BACT</name>
<dbReference type="PANTHER" id="PTHR10920:SF18">
    <property type="entry name" value="RRNA METHYLTRANSFERASE 2, MITOCHONDRIAL"/>
    <property type="match status" value="1"/>
</dbReference>
<comment type="similarity">
    <text evidence="11">Belongs to the class I-like SAM-binding methyltransferase superfamily. RNA methyltransferase RlmE family.</text>
</comment>
<keyword evidence="3 11" id="KW-0808">Transferase</keyword>
<keyword evidence="11" id="KW-0963">Cytoplasm</keyword>
<keyword evidence="1 11" id="KW-0698">rRNA processing</keyword>
<dbReference type="HAMAP" id="MF_01547">
    <property type="entry name" value="RNA_methyltr_E"/>
    <property type="match status" value="1"/>
</dbReference>
<evidence type="ECO:0000256" key="3">
    <source>
        <dbReference type="ARBA" id="ARBA00022679"/>
    </source>
</evidence>
<dbReference type="GO" id="GO:0008650">
    <property type="term" value="F:rRNA (uridine-2'-O-)-methyltransferase activity"/>
    <property type="evidence" value="ECO:0007669"/>
    <property type="project" value="UniProtKB-UniRule"/>
</dbReference>
<evidence type="ECO:0000256" key="4">
    <source>
        <dbReference type="ARBA" id="ARBA00022691"/>
    </source>
</evidence>
<comment type="caution">
    <text evidence="14">The sequence shown here is derived from an EMBL/GenBank/DDBJ whole genome shotgun (WGS) entry which is preliminary data.</text>
</comment>
<evidence type="ECO:0000256" key="9">
    <source>
        <dbReference type="ARBA" id="ARBA00042745"/>
    </source>
</evidence>
<dbReference type="InterPro" id="IPR002877">
    <property type="entry name" value="RNA_MeTrfase_FtsJ_dom"/>
</dbReference>
<gene>
    <name evidence="11" type="primary">rlmE</name>
    <name evidence="11" type="synonym">ftsJ</name>
    <name evidence="11" type="synonym">rrmJ</name>
    <name evidence="14" type="ORF">COU03_01095</name>
</gene>
<dbReference type="Pfam" id="PF01728">
    <property type="entry name" value="FtsJ"/>
    <property type="match status" value="1"/>
</dbReference>
<comment type="caution">
    <text evidence="11">Lacks conserved residue(s) required for the propagation of feature annotation.</text>
</comment>
<dbReference type="PANTHER" id="PTHR10920">
    <property type="entry name" value="RIBOSOMAL RNA METHYLTRANSFERASE"/>
    <property type="match status" value="1"/>
</dbReference>
<evidence type="ECO:0000313" key="15">
    <source>
        <dbReference type="Proteomes" id="UP000228906"/>
    </source>
</evidence>
<accession>A0A2H0UXU5</accession>
<dbReference type="PIRSF" id="PIRSF005461">
    <property type="entry name" value="23S_rRNA_mtase"/>
    <property type="match status" value="1"/>
</dbReference>
<evidence type="ECO:0000256" key="8">
    <source>
        <dbReference type="ARBA" id="ARBA00041995"/>
    </source>
</evidence>
<dbReference type="SUPFAM" id="SSF53335">
    <property type="entry name" value="S-adenosyl-L-methionine-dependent methyltransferases"/>
    <property type="match status" value="1"/>
</dbReference>
<dbReference type="AlphaFoldDB" id="A0A2H0UXU5"/>
<evidence type="ECO:0000256" key="2">
    <source>
        <dbReference type="ARBA" id="ARBA00022603"/>
    </source>
</evidence>
<evidence type="ECO:0000256" key="7">
    <source>
        <dbReference type="ARBA" id="ARBA00041129"/>
    </source>
</evidence>
<proteinExistence type="inferred from homology"/>
<dbReference type="EC" id="2.1.1.166" evidence="6 11"/>
<evidence type="ECO:0000256" key="1">
    <source>
        <dbReference type="ARBA" id="ARBA00022552"/>
    </source>
</evidence>
<protein>
    <recommendedName>
        <fullName evidence="7 11">Ribosomal RNA large subunit methyltransferase E</fullName>
        <ecNumber evidence="6 11">2.1.1.166</ecNumber>
    </recommendedName>
    <alternativeName>
        <fullName evidence="9 11">23S rRNA Um2552 methyltransferase</fullName>
    </alternativeName>
    <alternativeName>
        <fullName evidence="8 11">rRNA (uridine-2'-O-)-methyltransferase</fullName>
    </alternativeName>
</protein>
<dbReference type="InterPro" id="IPR029063">
    <property type="entry name" value="SAM-dependent_MTases_sf"/>
</dbReference>
<comment type="subcellular location">
    <subcellularLocation>
        <location evidence="11">Cytoplasm</location>
    </subcellularLocation>
</comment>
<organism evidence="14 15">
    <name type="scientific">bacterium (Candidatus Gribaldobacteria) CG10_big_fil_rev_8_21_14_0_10_41_12</name>
    <dbReference type="NCBI Taxonomy" id="2014277"/>
    <lineage>
        <taxon>Bacteria</taxon>
        <taxon>Candidatus Gribaldobacteria</taxon>
    </lineage>
</organism>
<comment type="catalytic activity">
    <reaction evidence="10 11">
        <text>uridine(2552) in 23S rRNA + S-adenosyl-L-methionine = 2'-O-methyluridine(2552) in 23S rRNA + S-adenosyl-L-homocysteine + H(+)</text>
        <dbReference type="Rhea" id="RHEA:42720"/>
        <dbReference type="Rhea" id="RHEA-COMP:10202"/>
        <dbReference type="Rhea" id="RHEA-COMP:10203"/>
        <dbReference type="ChEBI" id="CHEBI:15378"/>
        <dbReference type="ChEBI" id="CHEBI:57856"/>
        <dbReference type="ChEBI" id="CHEBI:59789"/>
        <dbReference type="ChEBI" id="CHEBI:65315"/>
        <dbReference type="ChEBI" id="CHEBI:74478"/>
        <dbReference type="EC" id="2.1.1.166"/>
    </reaction>
</comment>
<evidence type="ECO:0000259" key="13">
    <source>
        <dbReference type="Pfam" id="PF01728"/>
    </source>
</evidence>
<dbReference type="EMBL" id="PFAV01000020">
    <property type="protein sequence ID" value="PIR91664.1"/>
    <property type="molecule type" value="Genomic_DNA"/>
</dbReference>
<dbReference type="InterPro" id="IPR050082">
    <property type="entry name" value="RNA_methyltr_RlmE"/>
</dbReference>
<feature type="active site" description="Proton acceptor" evidence="11 12">
    <location>
        <position position="182"/>
    </location>
</feature>
<keyword evidence="2 11" id="KW-0489">Methyltransferase</keyword>
<evidence type="ECO:0000256" key="5">
    <source>
        <dbReference type="ARBA" id="ARBA00037569"/>
    </source>
</evidence>
<keyword evidence="4 11" id="KW-0949">S-adenosyl-L-methionine</keyword>
<dbReference type="InterPro" id="IPR015507">
    <property type="entry name" value="rRNA-MeTfrase_E"/>
</dbReference>
<evidence type="ECO:0000256" key="11">
    <source>
        <dbReference type="HAMAP-Rule" id="MF_01547"/>
    </source>
</evidence>
<feature type="domain" description="Ribosomal RNA methyltransferase FtsJ" evidence="13">
    <location>
        <begin position="20"/>
        <end position="225"/>
    </location>
</feature>
<dbReference type="GO" id="GO:0005737">
    <property type="term" value="C:cytoplasm"/>
    <property type="evidence" value="ECO:0007669"/>
    <property type="project" value="UniProtKB-SubCell"/>
</dbReference>
<dbReference type="Proteomes" id="UP000228906">
    <property type="component" value="Unassembled WGS sequence"/>
</dbReference>
<comment type="function">
    <text evidence="5 11">Specifically methylates the uridine in position 2552 of 23S rRNA at the 2'-O position of the ribose in the fully assembled 50S ribosomal subunit.</text>
</comment>